<gene>
    <name evidence="4" type="ORF">HMPREF1630_01070</name>
</gene>
<accession>A0A095X6R2</accession>
<feature type="domain" description="DUF6996" evidence="1">
    <location>
        <begin position="8"/>
        <end position="76"/>
    </location>
</feature>
<dbReference type="InterPro" id="IPR054265">
    <property type="entry name" value="DUF6996"/>
</dbReference>
<dbReference type="Pfam" id="PF22515">
    <property type="entry name" value="DUF6996"/>
    <property type="match status" value="1"/>
</dbReference>
<dbReference type="EMBL" id="JRMW01000016">
    <property type="protein sequence ID" value="KGF05351.1"/>
    <property type="molecule type" value="Genomic_DNA"/>
</dbReference>
<dbReference type="InterPro" id="IPR055650">
    <property type="entry name" value="DUF7226"/>
</dbReference>
<protein>
    <recommendedName>
        <fullName evidence="6">Type II restriction endonuclease</fullName>
    </recommendedName>
</protein>
<feature type="domain" description="DUF6997" evidence="2">
    <location>
        <begin position="78"/>
        <end position="251"/>
    </location>
</feature>
<comment type="caution">
    <text evidence="4">The sequence shown here is derived from an EMBL/GenBank/DDBJ whole genome shotgun (WGS) entry which is preliminary data.</text>
</comment>
<dbReference type="RefSeq" id="WP_037326224.1">
    <property type="nucleotide sequence ID" value="NZ_JRMW01000016.1"/>
</dbReference>
<evidence type="ECO:0008006" key="6">
    <source>
        <dbReference type="Google" id="ProtNLM"/>
    </source>
</evidence>
<sequence>MIKTDKSNEAWKELFNKYDIVKNVKEKGYFKIKASQIKEFREPRLMARWDSYDSLPSILKDKNINILPITRGSYILSDFKLYQSVKNSFTTSTKMHKVKIPKLESVDVRNITSESNAINVLLLSNILDKFLNEDGNVSTFNGRMGTGKFKFNVDRKNRGPLEVEVDKAQCEIDGGMENKNSVVIMEAKNVVNNDFHIRQLYYPYRLWRERVNKPIRLVFSVYSNQIYRLQEYVFTDINNYSSIQLVKENYYSLEDTEISIGEIFEIYKSTKVETDDNMISNSKDSTPFIQADSFERVISLLEVLYKEDLTTEEIAGVMEFKTRQSDYYYNAGKYLGIFEKYIDTEDTDAEGKNLKKVRLTKLGKIIVKKSYKDRQLALVKLMFKHKIFSELFFELYSTGKIPIKDSIQEKMRKYNVCSERVIDRRSSSVVGWLSWICSLTNIEEI</sequence>
<dbReference type="InterPro" id="IPR054266">
    <property type="entry name" value="DUF6997"/>
</dbReference>
<dbReference type="Proteomes" id="UP000029579">
    <property type="component" value="Unassembled WGS sequence"/>
</dbReference>
<dbReference type="Pfam" id="PF23871">
    <property type="entry name" value="DUF7226"/>
    <property type="match status" value="1"/>
</dbReference>
<dbReference type="OrthoDB" id="9774819at2"/>
<name>A0A095X6R2_9FIRM</name>
<organism evidence="4 5">
    <name type="scientific">Anaerococcus lactolyticus S7-1-13</name>
    <dbReference type="NCBI Taxonomy" id="1284686"/>
    <lineage>
        <taxon>Bacteria</taxon>
        <taxon>Bacillati</taxon>
        <taxon>Bacillota</taxon>
        <taxon>Tissierellia</taxon>
        <taxon>Tissierellales</taxon>
        <taxon>Peptoniphilaceae</taxon>
        <taxon>Anaerococcus</taxon>
    </lineage>
</organism>
<reference evidence="4 5" key="1">
    <citation type="submission" date="2014-07" db="EMBL/GenBank/DDBJ databases">
        <authorList>
            <person name="McCorrison J."/>
            <person name="Sanka R."/>
            <person name="Torralba M."/>
            <person name="Gillis M."/>
            <person name="Haft D.H."/>
            <person name="Methe B."/>
            <person name="Sutton G."/>
            <person name="Nelson K.E."/>
        </authorList>
    </citation>
    <scope>NUCLEOTIDE SEQUENCE [LARGE SCALE GENOMIC DNA]</scope>
    <source>
        <strain evidence="4 5">S7-1-13</strain>
    </source>
</reference>
<evidence type="ECO:0000259" key="1">
    <source>
        <dbReference type="Pfam" id="PF22515"/>
    </source>
</evidence>
<dbReference type="AlphaFoldDB" id="A0A095X6R2"/>
<dbReference type="Pfam" id="PF22518">
    <property type="entry name" value="DUF6997"/>
    <property type="match status" value="1"/>
</dbReference>
<proteinExistence type="predicted"/>
<evidence type="ECO:0000259" key="3">
    <source>
        <dbReference type="Pfam" id="PF23871"/>
    </source>
</evidence>
<feature type="domain" description="DUF7226" evidence="3">
    <location>
        <begin position="296"/>
        <end position="440"/>
    </location>
</feature>
<evidence type="ECO:0000313" key="5">
    <source>
        <dbReference type="Proteomes" id="UP000029579"/>
    </source>
</evidence>
<dbReference type="eggNOG" id="ENOG502Z88T">
    <property type="taxonomic scope" value="Bacteria"/>
</dbReference>
<evidence type="ECO:0000259" key="2">
    <source>
        <dbReference type="Pfam" id="PF22518"/>
    </source>
</evidence>
<evidence type="ECO:0000313" key="4">
    <source>
        <dbReference type="EMBL" id="KGF05351.1"/>
    </source>
</evidence>